<feature type="transmembrane region" description="Helical" evidence="2">
    <location>
        <begin position="261"/>
        <end position="284"/>
    </location>
</feature>
<feature type="transmembrane region" description="Helical" evidence="2">
    <location>
        <begin position="471"/>
        <end position="489"/>
    </location>
</feature>
<gene>
    <name evidence="3" type="ORF">KK103_00370</name>
</gene>
<keyword evidence="2" id="KW-0812">Transmembrane</keyword>
<organism evidence="3 4">
    <name type="scientific">Curtobacterium flaccumfaciens pv. flaccumfaciens</name>
    <dbReference type="NCBI Taxonomy" id="138532"/>
    <lineage>
        <taxon>Bacteria</taxon>
        <taxon>Bacillati</taxon>
        <taxon>Actinomycetota</taxon>
        <taxon>Actinomycetes</taxon>
        <taxon>Micrococcales</taxon>
        <taxon>Microbacteriaceae</taxon>
        <taxon>Curtobacterium</taxon>
    </lineage>
</organism>
<accession>A0A9Q2W0M0</accession>
<proteinExistence type="predicted"/>
<sequence>MATDPASAMLKGRTRFALWLRRPSSWVEIVAWAALVAFIACTIGPALIGQGTFLNTGMLSRYTPWGESLETLRNSTNILSSDTLDSVTPQTTLLVKLAHEGVFGSWNPYVAGGVELGGVPNSGAWSPLSLPWWILPFSAAAGAVKLLEIVAITAGMSLLLRRWGVPRAAWPIASLVFASSGFMVAWSNWPQTRVAAFLPLLFWAIDRAAVELRARDLFSVGLVVTAMLLGGFPAIVGYGLFVGGLFFLARTIVAHRALRQVLVSAGIALGGIVLGVLLAAWQLVPFAISAANVVDFGGRGQRGGAGIGSAPLVSSWIPDITSLASTGRAWGLRNPVEEYSYIGIAAVVLIAAAVLIRPGRRDAASAGGAAPATAPARDADAALVRRRQRGVVPIVASLLAFSVVLVFLGGPLLAAVRELPVFDSSPIGRARVVVGFFAAVLAGIGFGRVVEPETLRDELARFRRATPLRRAGRIATVVLVVLFTASVGLQTALALDTVPADVLHRTKLLVLVTGVVGAGTAVLVLVPWLVRIRALRIAAAMGIVAAVCVPAVAATVRWWPIAPNSTFYPSSPAIDYLQEHVSDQDRFATAGTATLPGSASYYGIRSTTGHAFQTREWKQLMRTVDPTTYPTATYLTFAPDEMTHLVDSAVLDRVATKYVVADPSAPIAGTPEAGARRTGWTDLTTRRPSVDGPSNSGPVNGVTLTGPPQLTTSARGMTLTVAIVADGTGKTLAETESWVPALGGPRNVAVAGSSIPSRVQWHAEITVTGQSQPVAIGTGTGGKAVLDTVRPVAGQGVSVVHTGDATIYQRSSALDRVRWASDQRVLASTDNRLAALAGHALSDDTVVLSTSTDHRADRTGDAVVRLRPSAPSETVADVDATGGGWLVVADSLRRPGWHATVDGEPTDLVAADNAGGAVWVPRGSHTVRLSYSVPGLTAGWLVTGGTVGIAVLTTVTVLVVGRRRRRRARTAD</sequence>
<evidence type="ECO:0008006" key="5">
    <source>
        <dbReference type="Google" id="ProtNLM"/>
    </source>
</evidence>
<feature type="transmembrane region" description="Helical" evidence="2">
    <location>
        <begin position="339"/>
        <end position="356"/>
    </location>
</feature>
<dbReference type="Proteomes" id="UP000709437">
    <property type="component" value="Unassembled WGS sequence"/>
</dbReference>
<feature type="region of interest" description="Disordered" evidence="1">
    <location>
        <begin position="683"/>
        <end position="711"/>
    </location>
</feature>
<keyword evidence="2" id="KW-1133">Transmembrane helix</keyword>
<feature type="transmembrane region" description="Helical" evidence="2">
    <location>
        <begin position="430"/>
        <end position="450"/>
    </location>
</feature>
<evidence type="ECO:0000256" key="1">
    <source>
        <dbReference type="SAM" id="MobiDB-lite"/>
    </source>
</evidence>
<feature type="transmembrane region" description="Helical" evidence="2">
    <location>
        <begin position="168"/>
        <end position="189"/>
    </location>
</feature>
<feature type="transmembrane region" description="Helical" evidence="2">
    <location>
        <begin position="29"/>
        <end position="48"/>
    </location>
</feature>
<feature type="transmembrane region" description="Helical" evidence="2">
    <location>
        <begin position="222"/>
        <end position="249"/>
    </location>
</feature>
<dbReference type="RefSeq" id="WP_214561936.1">
    <property type="nucleotide sequence ID" value="NZ_JAHEWX010000001.1"/>
</dbReference>
<feature type="transmembrane region" description="Helical" evidence="2">
    <location>
        <begin position="537"/>
        <end position="559"/>
    </location>
</feature>
<evidence type="ECO:0000313" key="4">
    <source>
        <dbReference type="Proteomes" id="UP000709437"/>
    </source>
</evidence>
<feature type="compositionally biased region" description="Polar residues" evidence="1">
    <location>
        <begin position="690"/>
        <end position="711"/>
    </location>
</feature>
<evidence type="ECO:0000313" key="3">
    <source>
        <dbReference type="EMBL" id="MBT1540205.1"/>
    </source>
</evidence>
<comment type="caution">
    <text evidence="3">The sequence shown here is derived from an EMBL/GenBank/DDBJ whole genome shotgun (WGS) entry which is preliminary data.</text>
</comment>
<name>A0A9Q2W0M0_9MICO</name>
<feature type="transmembrane region" description="Helical" evidence="2">
    <location>
        <begin position="132"/>
        <end position="156"/>
    </location>
</feature>
<feature type="transmembrane region" description="Helical" evidence="2">
    <location>
        <begin position="391"/>
        <end position="410"/>
    </location>
</feature>
<protein>
    <recommendedName>
        <fullName evidence="5">YfhO family protein</fullName>
    </recommendedName>
</protein>
<feature type="transmembrane region" description="Helical" evidence="2">
    <location>
        <begin position="509"/>
        <end position="530"/>
    </location>
</feature>
<feature type="transmembrane region" description="Helical" evidence="2">
    <location>
        <begin position="938"/>
        <end position="960"/>
    </location>
</feature>
<evidence type="ECO:0000256" key="2">
    <source>
        <dbReference type="SAM" id="Phobius"/>
    </source>
</evidence>
<keyword evidence="2" id="KW-0472">Membrane</keyword>
<dbReference type="AlphaFoldDB" id="A0A9Q2W0M0"/>
<dbReference type="EMBL" id="JAHEWX010000001">
    <property type="protein sequence ID" value="MBT1540205.1"/>
    <property type="molecule type" value="Genomic_DNA"/>
</dbReference>
<reference evidence="3" key="1">
    <citation type="submission" date="2021-05" db="EMBL/GenBank/DDBJ databases">
        <title>Whole genome sequence of Curtobacterium flaccumfaciens pv. flaccumfaciens strain CFBP 3417.</title>
        <authorList>
            <person name="Osdaghi E."/>
            <person name="Taghouti G."/>
            <person name="Portier P."/>
            <person name="Fazliarab A."/>
            <person name="Taghavi S.M."/>
            <person name="Briand M."/>
            <person name="Le-Saux M."/>
            <person name="Jacques M.-A."/>
        </authorList>
    </citation>
    <scope>NUCLEOTIDE SEQUENCE</scope>
    <source>
        <strain evidence="3">CFBP 3417</strain>
    </source>
</reference>